<reference evidence="2" key="1">
    <citation type="submission" date="2016-10" db="EMBL/GenBank/DDBJ databases">
        <title>Sequence of Gallionella enrichment culture.</title>
        <authorList>
            <person name="Poehlein A."/>
            <person name="Muehling M."/>
            <person name="Daniel R."/>
        </authorList>
    </citation>
    <scope>NUCLEOTIDE SEQUENCE</scope>
</reference>
<dbReference type="AlphaFoldDB" id="A0A1J5R4H4"/>
<dbReference type="SUPFAM" id="SSF51735">
    <property type="entry name" value="NAD(P)-binding Rossmann-fold domains"/>
    <property type="match status" value="1"/>
</dbReference>
<accession>A0A1J5R4H4</accession>
<proteinExistence type="predicted"/>
<dbReference type="GO" id="GO:0008831">
    <property type="term" value="F:dTDP-4-dehydrorhamnose reductase activity"/>
    <property type="evidence" value="ECO:0007669"/>
    <property type="project" value="UniProtKB-EC"/>
</dbReference>
<name>A0A1J5R4H4_9ZZZZ</name>
<sequence length="308" mass="33511">MTAMPGVAAPAPRILLLGADGQLGWELRRALLPLGEVVACARAEADLTELDALRALLDRVQPQVIVNAAAYTAVDRAEQELELAQRVNAEAPARLAQWAAAHGSWLLHYSTDYVFDGTRDAPYDETCAPNPQSAYGRSKLAGELAIAASGCRHLSLRTSWVYAARGGNFARTMLKLAREREQLRVVADQFGAPTAAELIADVSALALHRVLGDADFAAQASGLYHLSAAGATSWHGYAQYVLEQARALGVELRCRELAPISTAEYPLPAPRPANSRLDCVRLQQRFGVRLPDWRVQVQRMLTELLVPR</sequence>
<gene>
    <name evidence="2" type="primary">rfbD_1</name>
    <name evidence="2" type="ORF">GALL_272900</name>
</gene>
<dbReference type="GO" id="GO:0005829">
    <property type="term" value="C:cytosol"/>
    <property type="evidence" value="ECO:0007669"/>
    <property type="project" value="TreeGrafter"/>
</dbReference>
<dbReference type="NCBIfam" id="TIGR01214">
    <property type="entry name" value="rmlD"/>
    <property type="match status" value="1"/>
</dbReference>
<dbReference type="PANTHER" id="PTHR10491">
    <property type="entry name" value="DTDP-4-DEHYDRORHAMNOSE REDUCTASE"/>
    <property type="match status" value="1"/>
</dbReference>
<comment type="caution">
    <text evidence="2">The sequence shown here is derived from an EMBL/GenBank/DDBJ whole genome shotgun (WGS) entry which is preliminary data.</text>
</comment>
<dbReference type="InterPro" id="IPR029903">
    <property type="entry name" value="RmlD-like-bd"/>
</dbReference>
<dbReference type="Pfam" id="PF04321">
    <property type="entry name" value="RmlD_sub_bind"/>
    <property type="match status" value="1"/>
</dbReference>
<dbReference type="Gene3D" id="3.90.25.10">
    <property type="entry name" value="UDP-galactose 4-epimerase, domain 1"/>
    <property type="match status" value="1"/>
</dbReference>
<feature type="domain" description="RmlD-like substrate binding" evidence="1">
    <location>
        <begin position="13"/>
        <end position="304"/>
    </location>
</feature>
<dbReference type="EMBL" id="MLJW01000279">
    <property type="protein sequence ID" value="OIQ90825.1"/>
    <property type="molecule type" value="Genomic_DNA"/>
</dbReference>
<keyword evidence="2" id="KW-0560">Oxidoreductase</keyword>
<evidence type="ECO:0000259" key="1">
    <source>
        <dbReference type="Pfam" id="PF04321"/>
    </source>
</evidence>
<protein>
    <submittedName>
        <fullName evidence="2">dTDP-4-dehydrorhamnose reductase</fullName>
        <ecNumber evidence="2">1.1.1.133</ecNumber>
    </submittedName>
</protein>
<dbReference type="InterPro" id="IPR005913">
    <property type="entry name" value="dTDP_dehydrorham_reduct"/>
</dbReference>
<dbReference type="NCBIfam" id="NF007440">
    <property type="entry name" value="PRK09987.1"/>
    <property type="match status" value="1"/>
</dbReference>
<dbReference type="CDD" id="cd05254">
    <property type="entry name" value="dTDP_HR_like_SDR_e"/>
    <property type="match status" value="1"/>
</dbReference>
<dbReference type="Gene3D" id="3.40.50.720">
    <property type="entry name" value="NAD(P)-binding Rossmann-like Domain"/>
    <property type="match status" value="1"/>
</dbReference>
<dbReference type="InterPro" id="IPR036291">
    <property type="entry name" value="NAD(P)-bd_dom_sf"/>
</dbReference>
<dbReference type="GO" id="GO:0019305">
    <property type="term" value="P:dTDP-rhamnose biosynthetic process"/>
    <property type="evidence" value="ECO:0007669"/>
    <property type="project" value="TreeGrafter"/>
</dbReference>
<evidence type="ECO:0000313" key="2">
    <source>
        <dbReference type="EMBL" id="OIQ90825.1"/>
    </source>
</evidence>
<dbReference type="PANTHER" id="PTHR10491:SF4">
    <property type="entry name" value="METHIONINE ADENOSYLTRANSFERASE 2 SUBUNIT BETA"/>
    <property type="match status" value="1"/>
</dbReference>
<dbReference type="EC" id="1.1.1.133" evidence="2"/>
<organism evidence="2">
    <name type="scientific">mine drainage metagenome</name>
    <dbReference type="NCBI Taxonomy" id="410659"/>
    <lineage>
        <taxon>unclassified sequences</taxon>
        <taxon>metagenomes</taxon>
        <taxon>ecological metagenomes</taxon>
    </lineage>
</organism>